<protein>
    <submittedName>
        <fullName evidence="7">Acetylajmalan esterase</fullName>
    </submittedName>
</protein>
<evidence type="ECO:0000313" key="7">
    <source>
        <dbReference type="RefSeq" id="XP_016687151.2"/>
    </source>
</evidence>
<sequence length="376" mass="41329">MATSLCTHVPALFLLLLLLLLLLVSAPCNAGILRTCKFDAIYQLGDSISDTGNLIREHPFSPFARLPYGETFFKHATGRCSNGLLIIDFLALSAGIPFLQPYLNSNALFTRGRGVNFAVAGSTALPVETLADNGVVAPVTNSSLSRQLDWMLTHFNGICHDEDDCLEKLKTALFIVGEIGGNDYNYALFQGKSFDQVRSMMPLVIQAIKDAVTRVVGYGATRVIVPGNFPIGCFPVHLTVFRSNDSDAYNGFNCLKDLNNLSSHHNGLLKQAIKELRKELPHATILYGDYYNGYMRLLNKAKFLGLDPNSTQKACCGIGGDYNMELNKMCGAAEVGVCKNPDEYISWDGVHLTQKAYQLISGWLIHGVYWKLRCGV</sequence>
<evidence type="ECO:0000256" key="5">
    <source>
        <dbReference type="SAM" id="SignalP"/>
    </source>
</evidence>
<proteinExistence type="inferred from homology"/>
<keyword evidence="2 5" id="KW-0732">Signal</keyword>
<dbReference type="SUPFAM" id="SSF52266">
    <property type="entry name" value="SGNH hydrolase"/>
    <property type="match status" value="1"/>
</dbReference>
<dbReference type="PaxDb" id="3635-A0A1U8JA21"/>
<reference evidence="7" key="2">
    <citation type="submission" date="2025-08" db="UniProtKB">
        <authorList>
            <consortium name="RefSeq"/>
        </authorList>
    </citation>
    <scope>IDENTIFICATION</scope>
</reference>
<dbReference type="InterPro" id="IPR001087">
    <property type="entry name" value="GDSL"/>
</dbReference>
<feature type="chain" id="PRO_5047512584" evidence="5">
    <location>
        <begin position="31"/>
        <end position="376"/>
    </location>
</feature>
<evidence type="ECO:0000313" key="6">
    <source>
        <dbReference type="Proteomes" id="UP000818029"/>
    </source>
</evidence>
<feature type="signal peptide" evidence="5">
    <location>
        <begin position="1"/>
        <end position="30"/>
    </location>
</feature>
<dbReference type="Gene3D" id="3.40.50.1110">
    <property type="entry name" value="SGNH hydrolase"/>
    <property type="match status" value="1"/>
</dbReference>
<keyword evidence="4" id="KW-0325">Glycoprotein</keyword>
<dbReference type="CDD" id="cd01837">
    <property type="entry name" value="SGNH_plant_lipase_like"/>
    <property type="match status" value="1"/>
</dbReference>
<accession>A0A1U8JA21</accession>
<dbReference type="RefSeq" id="XP_016687151.2">
    <property type="nucleotide sequence ID" value="XM_016831662.2"/>
</dbReference>
<dbReference type="Pfam" id="PF00657">
    <property type="entry name" value="Lipase_GDSL"/>
    <property type="match status" value="1"/>
</dbReference>
<name>A0A1U8JA21_GOSHI</name>
<dbReference type="PANTHER" id="PTHR22835">
    <property type="entry name" value="ZINC FINGER FYVE DOMAIN CONTAINING PROTEIN"/>
    <property type="match status" value="1"/>
</dbReference>
<dbReference type="PANTHER" id="PTHR22835:SF517">
    <property type="entry name" value="GDSL-LIKE LIPASE_ACYLHYDROLASE FAMILY PROTEIN, EXPRESSED"/>
    <property type="match status" value="1"/>
</dbReference>
<dbReference type="InterPro" id="IPR036514">
    <property type="entry name" value="SGNH_hydro_sf"/>
</dbReference>
<evidence type="ECO:0000256" key="3">
    <source>
        <dbReference type="ARBA" id="ARBA00022801"/>
    </source>
</evidence>
<dbReference type="InterPro" id="IPR035669">
    <property type="entry name" value="SGNH_plant_lipase-like"/>
</dbReference>
<dbReference type="KEGG" id="ghi:107905092"/>
<keyword evidence="3" id="KW-0378">Hydrolase</keyword>
<dbReference type="Proteomes" id="UP000818029">
    <property type="component" value="Chromosome D05"/>
</dbReference>
<keyword evidence="6" id="KW-1185">Reference proteome</keyword>
<organism evidence="6 7">
    <name type="scientific">Gossypium hirsutum</name>
    <name type="common">Upland cotton</name>
    <name type="synonym">Gossypium mexicanum</name>
    <dbReference type="NCBI Taxonomy" id="3635"/>
    <lineage>
        <taxon>Eukaryota</taxon>
        <taxon>Viridiplantae</taxon>
        <taxon>Streptophyta</taxon>
        <taxon>Embryophyta</taxon>
        <taxon>Tracheophyta</taxon>
        <taxon>Spermatophyta</taxon>
        <taxon>Magnoliopsida</taxon>
        <taxon>eudicotyledons</taxon>
        <taxon>Gunneridae</taxon>
        <taxon>Pentapetalae</taxon>
        <taxon>rosids</taxon>
        <taxon>malvids</taxon>
        <taxon>Malvales</taxon>
        <taxon>Malvaceae</taxon>
        <taxon>Malvoideae</taxon>
        <taxon>Gossypium</taxon>
    </lineage>
</organism>
<comment type="similarity">
    <text evidence="1">Belongs to the 'GDSL' lipolytic enzyme family.</text>
</comment>
<evidence type="ECO:0000256" key="2">
    <source>
        <dbReference type="ARBA" id="ARBA00022729"/>
    </source>
</evidence>
<dbReference type="GeneID" id="107905092"/>
<reference evidence="6" key="1">
    <citation type="journal article" date="2020" name="Nat. Genet.">
        <title>Genomic diversifications of five Gossypium allopolyploid species and their impact on cotton improvement.</title>
        <authorList>
            <person name="Chen Z.J."/>
            <person name="Sreedasyam A."/>
            <person name="Ando A."/>
            <person name="Song Q."/>
            <person name="De Santiago L.M."/>
            <person name="Hulse-Kemp A.M."/>
            <person name="Ding M."/>
            <person name="Ye W."/>
            <person name="Kirkbride R.C."/>
            <person name="Jenkins J."/>
            <person name="Plott C."/>
            <person name="Lovell J."/>
            <person name="Lin Y.M."/>
            <person name="Vaughn R."/>
            <person name="Liu B."/>
            <person name="Simpson S."/>
            <person name="Scheffler B.E."/>
            <person name="Wen L."/>
            <person name="Saski C.A."/>
            <person name="Grover C.E."/>
            <person name="Hu G."/>
            <person name="Conover J.L."/>
            <person name="Carlson J.W."/>
            <person name="Shu S."/>
            <person name="Boston L.B."/>
            <person name="Williams M."/>
            <person name="Peterson D.G."/>
            <person name="McGee K."/>
            <person name="Jones D.C."/>
            <person name="Wendel J.F."/>
            <person name="Stelly D.M."/>
            <person name="Grimwood J."/>
            <person name="Schmutz J."/>
        </authorList>
    </citation>
    <scope>NUCLEOTIDE SEQUENCE [LARGE SCALE GENOMIC DNA]</scope>
    <source>
        <strain evidence="6">cv. TM-1</strain>
    </source>
</reference>
<dbReference type="STRING" id="3635.A0A1U8JA21"/>
<dbReference type="AlphaFoldDB" id="A0A1U8JA21"/>
<evidence type="ECO:0000256" key="1">
    <source>
        <dbReference type="ARBA" id="ARBA00008668"/>
    </source>
</evidence>
<evidence type="ECO:0000256" key="4">
    <source>
        <dbReference type="ARBA" id="ARBA00023180"/>
    </source>
</evidence>
<dbReference type="GO" id="GO:0016788">
    <property type="term" value="F:hydrolase activity, acting on ester bonds"/>
    <property type="evidence" value="ECO:0007669"/>
    <property type="project" value="InterPro"/>
</dbReference>
<gene>
    <name evidence="7" type="primary">LOC107905092</name>
</gene>